<name>A0A2U8PU02_9BRAD</name>
<feature type="transmembrane region" description="Helical" evidence="1">
    <location>
        <begin position="102"/>
        <end position="122"/>
    </location>
</feature>
<reference evidence="2 3" key="1">
    <citation type="journal article" date="2017" name="Syst. Appl. Microbiol.">
        <title>Soybeans inoculated with root zone soils of Canadian native legumes harbour diverse and novel Bradyrhizobium spp. that possess agricultural potential.</title>
        <authorList>
            <person name="Bromfield E.S.P."/>
            <person name="Cloutier S."/>
            <person name="Tambong J.T."/>
            <person name="Tran Thi T.V."/>
        </authorList>
    </citation>
    <scope>NUCLEOTIDE SEQUENCE [LARGE SCALE GENOMIC DNA]</scope>
    <source>
        <strain evidence="2 3">39S1MB</strain>
    </source>
</reference>
<proteinExistence type="predicted"/>
<sequence length="142" mass="16070">MWKFRFFELPDDHGFIYSARGLVDGYFKVLSWLLITATFQIIAETSHSALAWALCVLAYLMIFFYLQAFVNWLAHMRWRGSGRAIRNFDPGQNSKHGLVRRLSAATVAATGTLLWLGIVFGVQASIDRTVTAIVEVQRAKAK</sequence>
<keyword evidence="1" id="KW-0812">Transmembrane</keyword>
<keyword evidence="3" id="KW-1185">Reference proteome</keyword>
<accession>A0A2U8PU02</accession>
<dbReference type="Proteomes" id="UP000215884">
    <property type="component" value="Chromosome"/>
</dbReference>
<evidence type="ECO:0000313" key="2">
    <source>
        <dbReference type="EMBL" id="AWM01283.1"/>
    </source>
</evidence>
<feature type="transmembrane region" description="Helical" evidence="1">
    <location>
        <begin position="49"/>
        <end position="74"/>
    </location>
</feature>
<evidence type="ECO:0000256" key="1">
    <source>
        <dbReference type="SAM" id="Phobius"/>
    </source>
</evidence>
<protein>
    <submittedName>
        <fullName evidence="2">Uncharacterized protein</fullName>
    </submittedName>
</protein>
<keyword evidence="1" id="KW-1133">Transmembrane helix</keyword>
<evidence type="ECO:0000313" key="3">
    <source>
        <dbReference type="Proteomes" id="UP000215884"/>
    </source>
</evidence>
<keyword evidence="1" id="KW-0472">Membrane</keyword>
<dbReference type="KEGG" id="brq:CIT40_15410"/>
<organism evidence="2 3">
    <name type="scientific">Bradyrhizobium amphicarpaeae</name>
    <dbReference type="NCBI Taxonomy" id="1404768"/>
    <lineage>
        <taxon>Bacteria</taxon>
        <taxon>Pseudomonadati</taxon>
        <taxon>Pseudomonadota</taxon>
        <taxon>Alphaproteobacteria</taxon>
        <taxon>Hyphomicrobiales</taxon>
        <taxon>Nitrobacteraceae</taxon>
        <taxon>Bradyrhizobium</taxon>
    </lineage>
</organism>
<dbReference type="AlphaFoldDB" id="A0A2U8PU02"/>
<feature type="transmembrane region" description="Helical" evidence="1">
    <location>
        <begin position="25"/>
        <end position="43"/>
    </location>
</feature>
<reference evidence="2 3" key="2">
    <citation type="journal article" date="2019" name="Int. J. Syst. Evol. Microbiol.">
        <title>Description and complete genome sequence of Bradyrhizobium amphicarpaeae sp. nov., harbouring photosystem and nitrogen-fixation genes.</title>
        <authorList>
            <person name="Bromfield E.S.P."/>
            <person name="Cloutier S."/>
            <person name="Nguyen H.D.T."/>
        </authorList>
    </citation>
    <scope>NUCLEOTIDE SEQUENCE [LARGE SCALE GENOMIC DNA]</scope>
    <source>
        <strain evidence="2 3">39S1MB</strain>
    </source>
</reference>
<gene>
    <name evidence="2" type="ORF">CIT40_15410</name>
</gene>
<dbReference type="EMBL" id="CP029426">
    <property type="protein sequence ID" value="AWM01283.1"/>
    <property type="molecule type" value="Genomic_DNA"/>
</dbReference>